<keyword evidence="3" id="KW-0560">Oxidoreductase</keyword>
<dbReference type="GO" id="GO:0005811">
    <property type="term" value="C:lipid droplet"/>
    <property type="evidence" value="ECO:0007669"/>
    <property type="project" value="TreeGrafter"/>
</dbReference>
<keyword evidence="6" id="KW-1185">Reference proteome</keyword>
<dbReference type="InterPro" id="IPR020904">
    <property type="entry name" value="Sc_DH/Rdtase_CS"/>
</dbReference>
<dbReference type="OrthoDB" id="2102561at2759"/>
<dbReference type="eggNOG" id="KOG1209">
    <property type="taxonomic scope" value="Eukaryota"/>
</dbReference>
<evidence type="ECO:0000313" key="5">
    <source>
        <dbReference type="EMBL" id="AEO62909.1"/>
    </source>
</evidence>
<dbReference type="Proteomes" id="UP000008181">
    <property type="component" value="Chromosome 1"/>
</dbReference>
<organism evidence="5 6">
    <name type="scientific">Thermothielavioides terrestris (strain ATCC 38088 / NRRL 8126)</name>
    <name type="common">Thielavia terrestris</name>
    <dbReference type="NCBI Taxonomy" id="578455"/>
    <lineage>
        <taxon>Eukaryota</taxon>
        <taxon>Fungi</taxon>
        <taxon>Dikarya</taxon>
        <taxon>Ascomycota</taxon>
        <taxon>Pezizomycotina</taxon>
        <taxon>Sordariomycetes</taxon>
        <taxon>Sordariomycetidae</taxon>
        <taxon>Sordariales</taxon>
        <taxon>Chaetomiaceae</taxon>
        <taxon>Thermothielavioides</taxon>
        <taxon>Thermothielavioides terrestris</taxon>
    </lineage>
</organism>
<dbReference type="Gene3D" id="3.40.50.720">
    <property type="entry name" value="NAD(P)-binding Rossmann-like Domain"/>
    <property type="match status" value="1"/>
</dbReference>
<dbReference type="Pfam" id="PF00106">
    <property type="entry name" value="adh_short"/>
    <property type="match status" value="1"/>
</dbReference>
<evidence type="ECO:0000256" key="3">
    <source>
        <dbReference type="ARBA" id="ARBA00023002"/>
    </source>
</evidence>
<proteinExistence type="inferred from homology"/>
<dbReference type="SUPFAM" id="SSF51735">
    <property type="entry name" value="NAD(P)-binding Rossmann-fold domains"/>
    <property type="match status" value="1"/>
</dbReference>
<dbReference type="GeneID" id="11523554"/>
<protein>
    <submittedName>
        <fullName evidence="5">Uncharacterized protein</fullName>
    </submittedName>
</protein>
<evidence type="ECO:0000256" key="2">
    <source>
        <dbReference type="ARBA" id="ARBA00022857"/>
    </source>
</evidence>
<dbReference type="GO" id="GO:0006654">
    <property type="term" value="P:phosphatidic acid biosynthetic process"/>
    <property type="evidence" value="ECO:0007669"/>
    <property type="project" value="TreeGrafter"/>
</dbReference>
<evidence type="ECO:0000256" key="1">
    <source>
        <dbReference type="ARBA" id="ARBA00006484"/>
    </source>
</evidence>
<evidence type="ECO:0000256" key="4">
    <source>
        <dbReference type="RuleBase" id="RU000363"/>
    </source>
</evidence>
<dbReference type="GO" id="GO:0005783">
    <property type="term" value="C:endoplasmic reticulum"/>
    <property type="evidence" value="ECO:0007669"/>
    <property type="project" value="TreeGrafter"/>
</dbReference>
<keyword evidence="2" id="KW-0521">NADP</keyword>
<dbReference type="CDD" id="cd05374">
    <property type="entry name" value="17beta-HSD-like_SDR_c"/>
    <property type="match status" value="1"/>
</dbReference>
<gene>
    <name evidence="5" type="ORF">THITE_2107713</name>
</gene>
<dbReference type="KEGG" id="ttt:THITE_2107713"/>
<accession>G2QUR4</accession>
<name>G2QUR4_THETT</name>
<dbReference type="HOGENOM" id="CLU_010194_2_9_1"/>
<dbReference type="AlphaFoldDB" id="G2QUR4"/>
<dbReference type="InterPro" id="IPR036291">
    <property type="entry name" value="NAD(P)-bd_dom_sf"/>
</dbReference>
<dbReference type="RefSeq" id="XP_003649245.1">
    <property type="nucleotide sequence ID" value="XM_003649197.1"/>
</dbReference>
<comment type="similarity">
    <text evidence="1 4">Belongs to the short-chain dehydrogenases/reductases (SDR) family.</text>
</comment>
<dbReference type="EMBL" id="CP003009">
    <property type="protein sequence ID" value="AEO62909.1"/>
    <property type="molecule type" value="Genomic_DNA"/>
</dbReference>
<dbReference type="PANTHER" id="PTHR44169:SF6">
    <property type="entry name" value="NADPH-DEPENDENT 1-ACYLDIHYDROXYACETONE PHOSPHATE REDUCTASE"/>
    <property type="match status" value="1"/>
</dbReference>
<sequence>MPVVQKKTVLITGCSAGGIGWHLANAFLKRDFYVFATARDTSKVEGLAELSNVEVLQLDVTDQDSILRCKDTVAQRTGGRLDVLINNAAAEFVCPVLDVDIAESKKLYDVNVWGPLAMVQAFAPLVIEAQGVISNHTSIACVIPIVWSAVYSSSKAALWRMSEIMRLELEPLGVRVVTAMCGSVDTPMFSRPGGRMKLPETSYYYDVQDTAYQERMAHQRASMKPDAFAEQIVKDILGGAKGQIWRGVYAGLVRVGSQLFPQWYLDWSCNVGKGLEKVKRRSQK</sequence>
<dbReference type="GO" id="GO:0019433">
    <property type="term" value="P:triglyceride catabolic process"/>
    <property type="evidence" value="ECO:0007669"/>
    <property type="project" value="TreeGrafter"/>
</dbReference>
<dbReference type="PRINTS" id="PR00081">
    <property type="entry name" value="GDHRDH"/>
</dbReference>
<dbReference type="PRINTS" id="PR00080">
    <property type="entry name" value="SDRFAMILY"/>
</dbReference>
<dbReference type="InterPro" id="IPR002347">
    <property type="entry name" value="SDR_fam"/>
</dbReference>
<reference evidence="5 6" key="1">
    <citation type="journal article" date="2011" name="Nat. Biotechnol.">
        <title>Comparative genomic analysis of the thermophilic biomass-degrading fungi Myceliophthora thermophila and Thielavia terrestris.</title>
        <authorList>
            <person name="Berka R.M."/>
            <person name="Grigoriev I.V."/>
            <person name="Otillar R."/>
            <person name="Salamov A."/>
            <person name="Grimwood J."/>
            <person name="Reid I."/>
            <person name="Ishmael N."/>
            <person name="John T."/>
            <person name="Darmond C."/>
            <person name="Moisan M.-C."/>
            <person name="Henrissat B."/>
            <person name="Coutinho P.M."/>
            <person name="Lombard V."/>
            <person name="Natvig D.O."/>
            <person name="Lindquist E."/>
            <person name="Schmutz J."/>
            <person name="Lucas S."/>
            <person name="Harris P."/>
            <person name="Powlowski J."/>
            <person name="Bellemare A."/>
            <person name="Taylor D."/>
            <person name="Butler G."/>
            <person name="de Vries R.P."/>
            <person name="Allijn I.E."/>
            <person name="van den Brink J."/>
            <person name="Ushinsky S."/>
            <person name="Storms R."/>
            <person name="Powell A.J."/>
            <person name="Paulsen I.T."/>
            <person name="Elbourne L.D.H."/>
            <person name="Baker S.E."/>
            <person name="Magnuson J."/>
            <person name="LaBoissiere S."/>
            <person name="Clutterbuck A.J."/>
            <person name="Martinez D."/>
            <person name="Wogulis M."/>
            <person name="de Leon A.L."/>
            <person name="Rey M.W."/>
            <person name="Tsang A."/>
        </authorList>
    </citation>
    <scope>NUCLEOTIDE SEQUENCE [LARGE SCALE GENOMIC DNA]</scope>
    <source>
        <strain evidence="6">ATCC 38088 / NRRL 8126</strain>
    </source>
</reference>
<dbReference type="GO" id="GO:0000140">
    <property type="term" value="F:acylglycerone-phosphate reductase (NADP+) activity"/>
    <property type="evidence" value="ECO:0007669"/>
    <property type="project" value="TreeGrafter"/>
</dbReference>
<dbReference type="GO" id="GO:0004806">
    <property type="term" value="F:triacylglycerol lipase activity"/>
    <property type="evidence" value="ECO:0007669"/>
    <property type="project" value="TreeGrafter"/>
</dbReference>
<dbReference type="PANTHER" id="PTHR44169">
    <property type="entry name" value="NADPH-DEPENDENT 1-ACYLDIHYDROXYACETONE PHOSPHATE REDUCTASE"/>
    <property type="match status" value="1"/>
</dbReference>
<dbReference type="PROSITE" id="PS00061">
    <property type="entry name" value="ADH_SHORT"/>
    <property type="match status" value="1"/>
</dbReference>
<evidence type="ECO:0000313" key="6">
    <source>
        <dbReference type="Proteomes" id="UP000008181"/>
    </source>
</evidence>